<evidence type="ECO:0000313" key="2">
    <source>
        <dbReference type="Proteomes" id="UP000636793"/>
    </source>
</evidence>
<keyword evidence="2" id="KW-1185">Reference proteome</keyword>
<comment type="caution">
    <text evidence="1">The sequence shown here is derived from an EMBL/GenBank/DDBJ whole genome shotgun (WGS) entry which is preliminary data.</text>
</comment>
<dbReference type="Proteomes" id="UP000636793">
    <property type="component" value="Unassembled WGS sequence"/>
</dbReference>
<accession>A0A916SVW1</accession>
<dbReference type="PANTHER" id="PTHR11803">
    <property type="entry name" value="2-IMINOBUTANOATE/2-IMINOPROPANOATE DEAMINASE RIDA"/>
    <property type="match status" value="1"/>
</dbReference>
<dbReference type="Gene3D" id="3.30.1330.40">
    <property type="entry name" value="RutC-like"/>
    <property type="match status" value="1"/>
</dbReference>
<dbReference type="SUPFAM" id="SSF55298">
    <property type="entry name" value="YjgF-like"/>
    <property type="match status" value="1"/>
</dbReference>
<dbReference type="CDD" id="cd00448">
    <property type="entry name" value="YjgF_YER057c_UK114_family"/>
    <property type="match status" value="1"/>
</dbReference>
<dbReference type="EMBL" id="BMHI01000001">
    <property type="protein sequence ID" value="GGB19279.1"/>
    <property type="molecule type" value="Genomic_DNA"/>
</dbReference>
<sequence>MPAQQIKTDKAPVPAGPYSPGVVKNGIVQVSGQTGVDPATGKLADGLTAQTAQTFANVEAILTAGGASWADVISMRVYLTEPEHFAEMNAAYDAYLRERIGDDGVLPCRTTIMCALANPELLVEIDAMAVLG</sequence>
<name>A0A916SVW1_9MICO</name>
<evidence type="ECO:0000313" key="1">
    <source>
        <dbReference type="EMBL" id="GGB19279.1"/>
    </source>
</evidence>
<dbReference type="AlphaFoldDB" id="A0A916SVW1"/>
<gene>
    <name evidence="1" type="ORF">GCM10011492_06400</name>
</gene>
<organism evidence="1 2">
    <name type="scientific">Flexivirga endophytica</name>
    <dbReference type="NCBI Taxonomy" id="1849103"/>
    <lineage>
        <taxon>Bacteria</taxon>
        <taxon>Bacillati</taxon>
        <taxon>Actinomycetota</taxon>
        <taxon>Actinomycetes</taxon>
        <taxon>Micrococcales</taxon>
        <taxon>Dermacoccaceae</taxon>
        <taxon>Flexivirga</taxon>
    </lineage>
</organism>
<dbReference type="Pfam" id="PF01042">
    <property type="entry name" value="Ribonuc_L-PSP"/>
    <property type="match status" value="1"/>
</dbReference>
<dbReference type="GO" id="GO:0005829">
    <property type="term" value="C:cytosol"/>
    <property type="evidence" value="ECO:0007669"/>
    <property type="project" value="TreeGrafter"/>
</dbReference>
<reference evidence="1" key="1">
    <citation type="journal article" date="2014" name="Int. J. Syst. Evol. Microbiol.">
        <title>Complete genome sequence of Corynebacterium casei LMG S-19264T (=DSM 44701T), isolated from a smear-ripened cheese.</title>
        <authorList>
            <consortium name="US DOE Joint Genome Institute (JGI-PGF)"/>
            <person name="Walter F."/>
            <person name="Albersmeier A."/>
            <person name="Kalinowski J."/>
            <person name="Ruckert C."/>
        </authorList>
    </citation>
    <scope>NUCLEOTIDE SEQUENCE</scope>
    <source>
        <strain evidence="1">CGMCC 1.15085</strain>
    </source>
</reference>
<protein>
    <submittedName>
        <fullName evidence="1">Reactive intermediate/imine deaminase</fullName>
    </submittedName>
</protein>
<dbReference type="InterPro" id="IPR035959">
    <property type="entry name" value="RutC-like_sf"/>
</dbReference>
<dbReference type="PANTHER" id="PTHR11803:SF39">
    <property type="entry name" value="2-IMINOBUTANOATE_2-IMINOPROPANOATE DEAMINASE"/>
    <property type="match status" value="1"/>
</dbReference>
<reference evidence="1" key="2">
    <citation type="submission" date="2020-09" db="EMBL/GenBank/DDBJ databases">
        <authorList>
            <person name="Sun Q."/>
            <person name="Zhou Y."/>
        </authorList>
    </citation>
    <scope>NUCLEOTIDE SEQUENCE</scope>
    <source>
        <strain evidence="1">CGMCC 1.15085</strain>
    </source>
</reference>
<dbReference type="InterPro" id="IPR006175">
    <property type="entry name" value="YjgF/YER057c/UK114"/>
</dbReference>
<proteinExistence type="predicted"/>
<dbReference type="GO" id="GO:0019239">
    <property type="term" value="F:deaminase activity"/>
    <property type="evidence" value="ECO:0007669"/>
    <property type="project" value="TreeGrafter"/>
</dbReference>
<dbReference type="RefSeq" id="WP_188835486.1">
    <property type="nucleotide sequence ID" value="NZ_BMHI01000001.1"/>
</dbReference>